<reference evidence="2 3" key="1">
    <citation type="submission" date="2022-06" db="EMBL/GenBank/DDBJ databases">
        <title>Actinoplanes abujensis sp. nov., isolated from Nigerian arid soil.</title>
        <authorList>
            <person name="Ding P."/>
        </authorList>
    </citation>
    <scope>NUCLEOTIDE SEQUENCE [LARGE SCALE GENOMIC DNA]</scope>
    <source>
        <strain evidence="3">TRM88002</strain>
    </source>
</reference>
<dbReference type="InterPro" id="IPR023214">
    <property type="entry name" value="HAD_sf"/>
</dbReference>
<evidence type="ECO:0000256" key="1">
    <source>
        <dbReference type="ARBA" id="ARBA00022801"/>
    </source>
</evidence>
<evidence type="ECO:0000313" key="2">
    <source>
        <dbReference type="EMBL" id="MCM4082510.1"/>
    </source>
</evidence>
<evidence type="ECO:0000313" key="3">
    <source>
        <dbReference type="Proteomes" id="UP001523216"/>
    </source>
</evidence>
<dbReference type="NCBIfam" id="TIGR01549">
    <property type="entry name" value="HAD-SF-IA-v1"/>
    <property type="match status" value="1"/>
</dbReference>
<name>A0ABT0Y8Y7_9ACTN</name>
<keyword evidence="3" id="KW-1185">Reference proteome</keyword>
<dbReference type="SFLD" id="SFLDG01129">
    <property type="entry name" value="C1.5:_HAD__Beta-PGM__Phosphata"/>
    <property type="match status" value="1"/>
</dbReference>
<dbReference type="SFLD" id="SFLDS00003">
    <property type="entry name" value="Haloacid_Dehalogenase"/>
    <property type="match status" value="1"/>
</dbReference>
<comment type="caution">
    <text evidence="2">The sequence shown here is derived from an EMBL/GenBank/DDBJ whole genome shotgun (WGS) entry which is preliminary data.</text>
</comment>
<sequence length="216" mass="22606">MRKAILLDVFGTLVRDDGAGAAAIAAEVAARSGATADEVAREWETRLWAMAETAYGEGFRTLDDLNAGSLAAAAAHFGVRVDAPALCRAAQDPSPALFPDARPFLDAVDVPVCLVSDADRDHLDGILERLGITVDHVVTSEDARAYKPRPEPFETALRLLGAAPADVVHIGDSPASDLLGAAGLGIPAIFVNRTGRDLPDGLYPLRTVPSLSLLSS</sequence>
<accession>A0ABT0Y8Y7</accession>
<dbReference type="Gene3D" id="3.40.50.1000">
    <property type="entry name" value="HAD superfamily/HAD-like"/>
    <property type="match status" value="1"/>
</dbReference>
<dbReference type="GO" id="GO:0016787">
    <property type="term" value="F:hydrolase activity"/>
    <property type="evidence" value="ECO:0007669"/>
    <property type="project" value="UniProtKB-KW"/>
</dbReference>
<protein>
    <submittedName>
        <fullName evidence="2">HAD family hydrolase</fullName>
    </submittedName>
</protein>
<gene>
    <name evidence="2" type="ORF">LXN57_33580</name>
</gene>
<dbReference type="InterPro" id="IPR023198">
    <property type="entry name" value="PGP-like_dom2"/>
</dbReference>
<dbReference type="RefSeq" id="WP_251802244.1">
    <property type="nucleotide sequence ID" value="NZ_JAMQOL010000049.1"/>
</dbReference>
<dbReference type="Proteomes" id="UP001523216">
    <property type="component" value="Unassembled WGS sequence"/>
</dbReference>
<proteinExistence type="predicted"/>
<dbReference type="PANTHER" id="PTHR43316">
    <property type="entry name" value="HYDROLASE, HALOACID DELAHOGENASE-RELATED"/>
    <property type="match status" value="1"/>
</dbReference>
<dbReference type="InterPro" id="IPR006439">
    <property type="entry name" value="HAD-SF_hydro_IA"/>
</dbReference>
<dbReference type="Pfam" id="PF00702">
    <property type="entry name" value="Hydrolase"/>
    <property type="match status" value="1"/>
</dbReference>
<dbReference type="PANTHER" id="PTHR43316:SF3">
    <property type="entry name" value="HALOACID DEHALOGENASE, TYPE II (AFU_ORTHOLOGUE AFUA_2G07750)-RELATED"/>
    <property type="match status" value="1"/>
</dbReference>
<keyword evidence="1 2" id="KW-0378">Hydrolase</keyword>
<dbReference type="Gene3D" id="1.10.150.240">
    <property type="entry name" value="Putative phosphatase, domain 2"/>
    <property type="match status" value="1"/>
</dbReference>
<dbReference type="PRINTS" id="PR00413">
    <property type="entry name" value="HADHALOGNASE"/>
</dbReference>
<organism evidence="2 3">
    <name type="scientific">Paractinoplanes hotanensis</name>
    <dbReference type="NCBI Taxonomy" id="2906497"/>
    <lineage>
        <taxon>Bacteria</taxon>
        <taxon>Bacillati</taxon>
        <taxon>Actinomycetota</taxon>
        <taxon>Actinomycetes</taxon>
        <taxon>Micromonosporales</taxon>
        <taxon>Micromonosporaceae</taxon>
        <taxon>Paractinoplanes</taxon>
    </lineage>
</organism>
<dbReference type="InterPro" id="IPR051540">
    <property type="entry name" value="S-2-haloacid_dehalogenase"/>
</dbReference>
<dbReference type="EMBL" id="JAMQOL010000049">
    <property type="protein sequence ID" value="MCM4082510.1"/>
    <property type="molecule type" value="Genomic_DNA"/>
</dbReference>
<dbReference type="SUPFAM" id="SSF56784">
    <property type="entry name" value="HAD-like"/>
    <property type="match status" value="1"/>
</dbReference>
<dbReference type="InterPro" id="IPR036412">
    <property type="entry name" value="HAD-like_sf"/>
</dbReference>